<name>I7LXL1_TETTS</name>
<dbReference type="Proteomes" id="UP000009168">
    <property type="component" value="Unassembled WGS sequence"/>
</dbReference>
<keyword evidence="1" id="KW-0175">Coiled coil</keyword>
<feature type="compositionally biased region" description="Low complexity" evidence="2">
    <location>
        <begin position="177"/>
        <end position="191"/>
    </location>
</feature>
<keyword evidence="4" id="KW-1185">Reference proteome</keyword>
<evidence type="ECO:0000313" key="3">
    <source>
        <dbReference type="EMBL" id="EAS04855.2"/>
    </source>
</evidence>
<dbReference type="OrthoDB" id="313556at2759"/>
<sequence length="594" mass="69486">MMDLDPNSIVNMLSNPEQYKKSAKPYKQAINQGDMKTMLVMSQVIQECLQRQRDEKPMVLLNSIRFVKETLDKSAQRKDYQELIAERILPEMFISAQFDKEKKEEDRGKFYFGDKPSNELAILGNSFFRLVLECLLVWSNWFPNTMYSEIYQQLVQIGVTFPEQLNYFKEENEKRQSQISQGNINSSQRNSTSQKNPSLTQIQQNQQQGSNTSIPQQVIQIKSYLTGLNLNITRSGEFSKILVQVLVQFQKVKESIRVNLLSEQLNVEQFNQNLAEIKQFSNDFKVLIEKAQHIESSPSFEQHLTRLFNESEFSDNFLADIQAYKQKSILFEEIKRKYTIIIRPLRTQSSMSPTNQNDENQNFNEYNKNYNQNLKQNSDQVIEQGSSRFGPTYNQEDIEEEEKYNQQNSYKRNEGNNFSTPTPNPDYRGNHHQSQFSSNSSSFNVNNNNNNNNNQFINSSQLKQGQSQYTSNIQQGSEINGSQRLIKKQSFKHLFEQNDMDKYKMEMRSGSSYRKMSPSPSNQSSYYSSSIKSAVLRKPGGDRMGIDSQMSLQKESEEVIRLKKQLEDTEKERNMWKQKYEEIYLELQKLKQSQ</sequence>
<evidence type="ECO:0000256" key="2">
    <source>
        <dbReference type="SAM" id="MobiDB-lite"/>
    </source>
</evidence>
<dbReference type="GeneID" id="7824868"/>
<evidence type="ECO:0008006" key="5">
    <source>
        <dbReference type="Google" id="ProtNLM"/>
    </source>
</evidence>
<protein>
    <recommendedName>
        <fullName evidence="5">VHS domain protein</fullName>
    </recommendedName>
</protein>
<feature type="coiled-coil region" evidence="1">
    <location>
        <begin position="552"/>
        <end position="593"/>
    </location>
</feature>
<feature type="compositionally biased region" description="Low complexity" evidence="2">
    <location>
        <begin position="433"/>
        <end position="461"/>
    </location>
</feature>
<evidence type="ECO:0000256" key="1">
    <source>
        <dbReference type="SAM" id="Coils"/>
    </source>
</evidence>
<feature type="region of interest" description="Disordered" evidence="2">
    <location>
        <begin position="507"/>
        <end position="528"/>
    </location>
</feature>
<feature type="compositionally biased region" description="Polar residues" evidence="2">
    <location>
        <begin position="405"/>
        <end position="421"/>
    </location>
</feature>
<proteinExistence type="predicted"/>
<organism evidence="3 4">
    <name type="scientific">Tetrahymena thermophila (strain SB210)</name>
    <dbReference type="NCBI Taxonomy" id="312017"/>
    <lineage>
        <taxon>Eukaryota</taxon>
        <taxon>Sar</taxon>
        <taxon>Alveolata</taxon>
        <taxon>Ciliophora</taxon>
        <taxon>Intramacronucleata</taxon>
        <taxon>Oligohymenophorea</taxon>
        <taxon>Hymenostomatida</taxon>
        <taxon>Tetrahymenina</taxon>
        <taxon>Tetrahymenidae</taxon>
        <taxon>Tetrahymena</taxon>
    </lineage>
</organism>
<dbReference type="EMBL" id="GG662441">
    <property type="protein sequence ID" value="EAS04855.2"/>
    <property type="molecule type" value="Genomic_DNA"/>
</dbReference>
<feature type="region of interest" description="Disordered" evidence="2">
    <location>
        <begin position="176"/>
        <end position="211"/>
    </location>
</feature>
<dbReference type="AlphaFoldDB" id="I7LXL1"/>
<evidence type="ECO:0000313" key="4">
    <source>
        <dbReference type="Proteomes" id="UP000009168"/>
    </source>
</evidence>
<feature type="compositionally biased region" description="Low complexity" evidence="2">
    <location>
        <begin position="200"/>
        <end position="211"/>
    </location>
</feature>
<feature type="compositionally biased region" description="Polar residues" evidence="2">
    <location>
        <begin position="462"/>
        <end position="471"/>
    </location>
</feature>
<gene>
    <name evidence="3" type="ORF">TTHERM_00469040</name>
</gene>
<feature type="region of interest" description="Disordered" evidence="2">
    <location>
        <begin position="385"/>
        <end position="471"/>
    </location>
</feature>
<feature type="compositionally biased region" description="Low complexity" evidence="2">
    <location>
        <begin position="517"/>
        <end position="528"/>
    </location>
</feature>
<dbReference type="KEGG" id="tet:TTHERM_00469040"/>
<dbReference type="RefSeq" id="XP_001025100.2">
    <property type="nucleotide sequence ID" value="XM_001025100.2"/>
</dbReference>
<reference evidence="4" key="1">
    <citation type="journal article" date="2006" name="PLoS Biol.">
        <title>Macronuclear genome sequence of the ciliate Tetrahymena thermophila, a model eukaryote.</title>
        <authorList>
            <person name="Eisen J.A."/>
            <person name="Coyne R.S."/>
            <person name="Wu M."/>
            <person name="Wu D."/>
            <person name="Thiagarajan M."/>
            <person name="Wortman J.R."/>
            <person name="Badger J.H."/>
            <person name="Ren Q."/>
            <person name="Amedeo P."/>
            <person name="Jones K.M."/>
            <person name="Tallon L.J."/>
            <person name="Delcher A.L."/>
            <person name="Salzberg S.L."/>
            <person name="Silva J.C."/>
            <person name="Haas B.J."/>
            <person name="Majoros W.H."/>
            <person name="Farzad M."/>
            <person name="Carlton J.M."/>
            <person name="Smith R.K. Jr."/>
            <person name="Garg J."/>
            <person name="Pearlman R.E."/>
            <person name="Karrer K.M."/>
            <person name="Sun L."/>
            <person name="Manning G."/>
            <person name="Elde N.C."/>
            <person name="Turkewitz A.P."/>
            <person name="Asai D.J."/>
            <person name="Wilkes D.E."/>
            <person name="Wang Y."/>
            <person name="Cai H."/>
            <person name="Collins K."/>
            <person name="Stewart B.A."/>
            <person name="Lee S.R."/>
            <person name="Wilamowska K."/>
            <person name="Weinberg Z."/>
            <person name="Ruzzo W.L."/>
            <person name="Wloga D."/>
            <person name="Gaertig J."/>
            <person name="Frankel J."/>
            <person name="Tsao C.-C."/>
            <person name="Gorovsky M.A."/>
            <person name="Keeling P.J."/>
            <person name="Waller R.F."/>
            <person name="Patron N.J."/>
            <person name="Cherry J.M."/>
            <person name="Stover N.A."/>
            <person name="Krieger C.J."/>
            <person name="del Toro C."/>
            <person name="Ryder H.F."/>
            <person name="Williamson S.C."/>
            <person name="Barbeau R.A."/>
            <person name="Hamilton E.P."/>
            <person name="Orias E."/>
        </authorList>
    </citation>
    <scope>NUCLEOTIDE SEQUENCE [LARGE SCALE GENOMIC DNA]</scope>
    <source>
        <strain evidence="4">SB210</strain>
    </source>
</reference>
<dbReference type="InParanoid" id="I7LXL1"/>
<accession>I7LXL1</accession>
<feature type="compositionally biased region" description="Polar residues" evidence="2">
    <location>
        <begin position="385"/>
        <end position="395"/>
    </location>
</feature>